<dbReference type="Proteomes" id="UP000033977">
    <property type="component" value="Unassembled WGS sequence"/>
</dbReference>
<name>A0A0G1ICL8_9BACT</name>
<feature type="coiled-coil region" evidence="1">
    <location>
        <begin position="477"/>
        <end position="535"/>
    </location>
</feature>
<evidence type="ECO:0000313" key="5">
    <source>
        <dbReference type="Proteomes" id="UP000033977"/>
    </source>
</evidence>
<feature type="signal peptide" evidence="3">
    <location>
        <begin position="1"/>
        <end position="31"/>
    </location>
</feature>
<protein>
    <recommendedName>
        <fullName evidence="6">CARD domain-containing protein</fullName>
    </recommendedName>
</protein>
<evidence type="ECO:0008006" key="6">
    <source>
        <dbReference type="Google" id="ProtNLM"/>
    </source>
</evidence>
<keyword evidence="1" id="KW-0175">Coiled coil</keyword>
<evidence type="ECO:0000256" key="3">
    <source>
        <dbReference type="SAM" id="SignalP"/>
    </source>
</evidence>
<keyword evidence="3" id="KW-0732">Signal</keyword>
<evidence type="ECO:0000256" key="2">
    <source>
        <dbReference type="SAM" id="MobiDB-lite"/>
    </source>
</evidence>
<evidence type="ECO:0000256" key="1">
    <source>
        <dbReference type="SAM" id="Coils"/>
    </source>
</evidence>
<reference evidence="4 5" key="1">
    <citation type="journal article" date="2015" name="Nature">
        <title>rRNA introns, odd ribosomes, and small enigmatic genomes across a large radiation of phyla.</title>
        <authorList>
            <person name="Brown C.T."/>
            <person name="Hug L.A."/>
            <person name="Thomas B.C."/>
            <person name="Sharon I."/>
            <person name="Castelle C.J."/>
            <person name="Singh A."/>
            <person name="Wilkins M.J."/>
            <person name="Williams K.H."/>
            <person name="Banfield J.F."/>
        </authorList>
    </citation>
    <scope>NUCLEOTIDE SEQUENCE [LARGE SCALE GENOMIC DNA]</scope>
</reference>
<feature type="region of interest" description="Disordered" evidence="2">
    <location>
        <begin position="131"/>
        <end position="176"/>
    </location>
</feature>
<sequence>MRFTPKKITILIAGMVFTAGLAAGFVIPAFAGDPVDGLDITIEQIPGGRVSGKNYNSSLSNKSVGQIRMEVGDVLLRHGVGGAEINKVTDALEGGGVYEAELKSFLIAIGINEEGVQKILAEFDMLGIGTTGGTPQSAPEGQIDSILPSGKVSAPAAGATPQPADTGAKGVPSTAPVSTSLTDTAIVKKIELMRNTIEKIQERLKGCGTKVCITVGDHAKYRAGVTNEADKAIKAGKSEEAVQSLRTVKRIIEGDIELLAATEDKGLIADMLGLERALLNQIDSTLTDLRQATGCKNDSQCSAGNICFKGLCIPAPPVKGGGDPLKGLNISHACPKGGCPKKEAFHDTQTDIIRNIRAAAPEERESLKEDLKANRKVFLTEIVSMNLTTRENAKALREDFRENVKTTIGHVDHGKTARIAVAHGKGLRMLNRFRSAMARFDHILGRLESQIEKIRIEVETEGRAKGKIEIILPPPNIAVLIEEAKNMQVENAAKMEELKAKYESLLLGENAGGVAEEARAIATELKTDIENLRAIIIEIYTQGTDYNSSISNSSSL</sequence>
<feature type="chain" id="PRO_5002537714" description="CARD domain-containing protein" evidence="3">
    <location>
        <begin position="32"/>
        <end position="556"/>
    </location>
</feature>
<evidence type="ECO:0000313" key="4">
    <source>
        <dbReference type="EMBL" id="KKT57096.1"/>
    </source>
</evidence>
<dbReference type="EMBL" id="LCIN01000008">
    <property type="protein sequence ID" value="KKT57096.1"/>
    <property type="molecule type" value="Genomic_DNA"/>
</dbReference>
<organism evidence="4 5">
    <name type="scientific">Candidatus Giovannonibacteria bacterium GW2011_GWB1_44_23</name>
    <dbReference type="NCBI Taxonomy" id="1618652"/>
    <lineage>
        <taxon>Bacteria</taxon>
        <taxon>Candidatus Giovannoniibacteriota</taxon>
    </lineage>
</organism>
<proteinExistence type="predicted"/>
<comment type="caution">
    <text evidence="4">The sequence shown here is derived from an EMBL/GenBank/DDBJ whole genome shotgun (WGS) entry which is preliminary data.</text>
</comment>
<gene>
    <name evidence="4" type="ORF">UW49_C0008G0058</name>
</gene>
<dbReference type="AlphaFoldDB" id="A0A0G1ICL8"/>
<accession>A0A0G1ICL8</accession>